<evidence type="ECO:0000256" key="1">
    <source>
        <dbReference type="ARBA" id="ARBA00012528"/>
    </source>
</evidence>
<feature type="transmembrane region" description="Helical" evidence="3">
    <location>
        <begin position="186"/>
        <end position="213"/>
    </location>
</feature>
<evidence type="ECO:0000313" key="6">
    <source>
        <dbReference type="Proteomes" id="UP000321717"/>
    </source>
</evidence>
<evidence type="ECO:0000256" key="2">
    <source>
        <dbReference type="ARBA" id="ARBA00034247"/>
    </source>
</evidence>
<dbReference type="PROSITE" id="PS50887">
    <property type="entry name" value="GGDEF"/>
    <property type="match status" value="1"/>
</dbReference>
<evidence type="ECO:0000259" key="4">
    <source>
        <dbReference type="PROSITE" id="PS50887"/>
    </source>
</evidence>
<dbReference type="GO" id="GO:0052621">
    <property type="term" value="F:diguanylate cyclase activity"/>
    <property type="evidence" value="ECO:0007669"/>
    <property type="project" value="UniProtKB-EC"/>
</dbReference>
<dbReference type="OrthoDB" id="9812260at2"/>
<accession>A0A512HGK5</accession>
<dbReference type="AlphaFoldDB" id="A0A512HGK5"/>
<name>A0A512HGK5_9HYPH</name>
<dbReference type="InterPro" id="IPR050469">
    <property type="entry name" value="Diguanylate_Cyclase"/>
</dbReference>
<keyword evidence="3" id="KW-0472">Membrane</keyword>
<keyword evidence="6" id="KW-1185">Reference proteome</keyword>
<dbReference type="GO" id="GO:1902201">
    <property type="term" value="P:negative regulation of bacterial-type flagellum-dependent cell motility"/>
    <property type="evidence" value="ECO:0007669"/>
    <property type="project" value="TreeGrafter"/>
</dbReference>
<proteinExistence type="predicted"/>
<gene>
    <name evidence="5" type="ORF">RNA01_14520</name>
</gene>
<evidence type="ECO:0000256" key="3">
    <source>
        <dbReference type="SAM" id="Phobius"/>
    </source>
</evidence>
<comment type="caution">
    <text evidence="5">The sequence shown here is derived from an EMBL/GenBank/DDBJ whole genome shotgun (WGS) entry which is preliminary data.</text>
</comment>
<keyword evidence="3" id="KW-0812">Transmembrane</keyword>
<dbReference type="Pfam" id="PF00990">
    <property type="entry name" value="GGDEF"/>
    <property type="match status" value="1"/>
</dbReference>
<dbReference type="Gene3D" id="3.30.70.270">
    <property type="match status" value="1"/>
</dbReference>
<dbReference type="EC" id="2.7.7.65" evidence="1"/>
<dbReference type="InterPro" id="IPR043128">
    <property type="entry name" value="Rev_trsase/Diguanyl_cyclase"/>
</dbReference>
<protein>
    <recommendedName>
        <fullName evidence="1">diguanylate cyclase</fullName>
        <ecNumber evidence="1">2.7.7.65</ecNumber>
    </recommendedName>
</protein>
<dbReference type="SMART" id="SM00267">
    <property type="entry name" value="GGDEF"/>
    <property type="match status" value="1"/>
</dbReference>
<dbReference type="RefSeq" id="WP_147179293.1">
    <property type="nucleotide sequence ID" value="NZ_BJZP01000005.1"/>
</dbReference>
<dbReference type="PANTHER" id="PTHR45138:SF9">
    <property type="entry name" value="DIGUANYLATE CYCLASE DGCM-RELATED"/>
    <property type="match status" value="1"/>
</dbReference>
<feature type="domain" description="GGDEF" evidence="4">
    <location>
        <begin position="251"/>
        <end position="384"/>
    </location>
</feature>
<dbReference type="PANTHER" id="PTHR45138">
    <property type="entry name" value="REGULATORY COMPONENTS OF SENSORY TRANSDUCTION SYSTEM"/>
    <property type="match status" value="1"/>
</dbReference>
<dbReference type="GO" id="GO:0005886">
    <property type="term" value="C:plasma membrane"/>
    <property type="evidence" value="ECO:0007669"/>
    <property type="project" value="TreeGrafter"/>
</dbReference>
<dbReference type="Proteomes" id="UP000321717">
    <property type="component" value="Unassembled WGS sequence"/>
</dbReference>
<feature type="transmembrane region" description="Helical" evidence="3">
    <location>
        <begin position="120"/>
        <end position="141"/>
    </location>
</feature>
<dbReference type="CDD" id="cd01949">
    <property type="entry name" value="GGDEF"/>
    <property type="match status" value="1"/>
</dbReference>
<feature type="transmembrane region" description="Helical" evidence="3">
    <location>
        <begin position="161"/>
        <end position="180"/>
    </location>
</feature>
<dbReference type="SUPFAM" id="SSF55073">
    <property type="entry name" value="Nucleotide cyclase"/>
    <property type="match status" value="1"/>
</dbReference>
<feature type="transmembrane region" description="Helical" evidence="3">
    <location>
        <begin position="95"/>
        <end position="114"/>
    </location>
</feature>
<dbReference type="NCBIfam" id="TIGR00254">
    <property type="entry name" value="GGDEF"/>
    <property type="match status" value="1"/>
</dbReference>
<comment type="catalytic activity">
    <reaction evidence="2">
        <text>2 GTP = 3',3'-c-di-GMP + 2 diphosphate</text>
        <dbReference type="Rhea" id="RHEA:24898"/>
        <dbReference type="ChEBI" id="CHEBI:33019"/>
        <dbReference type="ChEBI" id="CHEBI:37565"/>
        <dbReference type="ChEBI" id="CHEBI:58805"/>
        <dbReference type="EC" id="2.7.7.65"/>
    </reaction>
</comment>
<keyword evidence="3" id="KW-1133">Transmembrane helix</keyword>
<reference evidence="5 6" key="1">
    <citation type="submission" date="2019-07" db="EMBL/GenBank/DDBJ databases">
        <title>Whole genome shotgun sequence of Rhizobium naphthalenivorans NBRC 107585.</title>
        <authorList>
            <person name="Hosoyama A."/>
            <person name="Uohara A."/>
            <person name="Ohji S."/>
            <person name="Ichikawa N."/>
        </authorList>
    </citation>
    <scope>NUCLEOTIDE SEQUENCE [LARGE SCALE GENOMIC DNA]</scope>
    <source>
        <strain evidence="5 6">NBRC 107585</strain>
    </source>
</reference>
<feature type="transmembrane region" description="Helical" evidence="3">
    <location>
        <begin position="37"/>
        <end position="57"/>
    </location>
</feature>
<sequence>MDPLLHLPTIMVFHACSTLISALVIGNLWRQRPHSTLLGILTLAAAIAFFATIMHAMRSIVPFWMSAGAALGAGALSLGLLWQAIVVFEGRRPNYLRAAMGAVIWAVLFLLPVFQASITLRTTVISLIMGTYSMLAGREIWRGRRREPLASRKLAAGVHCARGVIWYAVLAASLLLAPAYTAPGHYAPWFVLASLAQALLIILSIMTLMILALEREERISRLAAARDPLTNVRNRRSFVLEAEAMLARNGGPAALLLFDIDHFKQINDTHGHATGDKVLSGFAAMLDARTQADWLFARIGGEEFACLIPNRSAEEGANIAETMRRAVEELHREFDSGLVAVTVSIGVAASNDVAAGLDSLFAAADVALYQAKGEGRNRVRCFSRDFVLLDDRPNDGGYPVAANKAQVPAALPFRISRQA</sequence>
<dbReference type="InterPro" id="IPR029787">
    <property type="entry name" value="Nucleotide_cyclase"/>
</dbReference>
<organism evidence="5 6">
    <name type="scientific">Ciceribacter naphthalenivorans</name>
    <dbReference type="NCBI Taxonomy" id="1118451"/>
    <lineage>
        <taxon>Bacteria</taxon>
        <taxon>Pseudomonadati</taxon>
        <taxon>Pseudomonadota</taxon>
        <taxon>Alphaproteobacteria</taxon>
        <taxon>Hyphomicrobiales</taxon>
        <taxon>Rhizobiaceae</taxon>
        <taxon>Ciceribacter</taxon>
    </lineage>
</organism>
<dbReference type="InterPro" id="IPR000160">
    <property type="entry name" value="GGDEF_dom"/>
</dbReference>
<evidence type="ECO:0000313" key="5">
    <source>
        <dbReference type="EMBL" id="GEO84520.1"/>
    </source>
</evidence>
<feature type="transmembrane region" description="Helical" evidence="3">
    <location>
        <begin position="63"/>
        <end position="88"/>
    </location>
</feature>
<dbReference type="GO" id="GO:0043709">
    <property type="term" value="P:cell adhesion involved in single-species biofilm formation"/>
    <property type="evidence" value="ECO:0007669"/>
    <property type="project" value="TreeGrafter"/>
</dbReference>
<dbReference type="FunFam" id="3.30.70.270:FF:000001">
    <property type="entry name" value="Diguanylate cyclase domain protein"/>
    <property type="match status" value="1"/>
</dbReference>
<feature type="transmembrane region" description="Helical" evidence="3">
    <location>
        <begin position="6"/>
        <end position="25"/>
    </location>
</feature>
<dbReference type="EMBL" id="BJZP01000005">
    <property type="protein sequence ID" value="GEO84520.1"/>
    <property type="molecule type" value="Genomic_DNA"/>
</dbReference>